<evidence type="ECO:0000256" key="5">
    <source>
        <dbReference type="ARBA" id="ARBA00022529"/>
    </source>
</evidence>
<accession>A0A6S6MEF2</accession>
<evidence type="ECO:0000259" key="9">
    <source>
        <dbReference type="Pfam" id="PF03032"/>
    </source>
</evidence>
<dbReference type="GO" id="GO:0006952">
    <property type="term" value="P:defense response"/>
    <property type="evidence" value="ECO:0007669"/>
    <property type="project" value="UniProtKB-KW"/>
</dbReference>
<keyword evidence="5" id="KW-0929">Antimicrobial</keyword>
<evidence type="ECO:0000256" key="7">
    <source>
        <dbReference type="ARBA" id="ARBA00023157"/>
    </source>
</evidence>
<dbReference type="InterPro" id="IPR004275">
    <property type="entry name" value="Frog_antimicrobial_propeptide"/>
</dbReference>
<evidence type="ECO:0000256" key="4">
    <source>
        <dbReference type="ARBA" id="ARBA00022525"/>
    </source>
</evidence>
<sequence>MFTLKKSLLLLFFLGTISLSLCDQERDADEEDGGEMKEEEVKRSLFSLIKAGAKFLGKNLLKQGAQYAACKVSKEC</sequence>
<evidence type="ECO:0000259" key="10">
    <source>
        <dbReference type="Pfam" id="PF08023"/>
    </source>
</evidence>
<evidence type="ECO:0000256" key="2">
    <source>
        <dbReference type="ARBA" id="ARBA00008230"/>
    </source>
</evidence>
<dbReference type="InterPro" id="IPR012521">
    <property type="entry name" value="Antimicrobial_frog_2"/>
</dbReference>
<feature type="chain" id="PRO_5028335622" evidence="8">
    <location>
        <begin position="23"/>
        <end position="76"/>
    </location>
</feature>
<keyword evidence="7" id="KW-1015">Disulfide bond</keyword>
<comment type="subcellular location">
    <subcellularLocation>
        <location evidence="1">Secreted</location>
    </subcellularLocation>
</comment>
<feature type="signal peptide" evidence="8">
    <location>
        <begin position="1"/>
        <end position="22"/>
    </location>
</feature>
<evidence type="ECO:0000256" key="8">
    <source>
        <dbReference type="SAM" id="SignalP"/>
    </source>
</evidence>
<name>A0A6S6MEF2_9NEOB</name>
<evidence type="ECO:0000313" key="11">
    <source>
        <dbReference type="EMBL" id="BCG61710.1"/>
    </source>
</evidence>
<feature type="domain" description="Frog antimicrobial peptide brevinin-2/esculentin type" evidence="10">
    <location>
        <begin position="44"/>
        <end position="76"/>
    </location>
</feature>
<keyword evidence="3" id="KW-0878">Amphibian defense peptide</keyword>
<keyword evidence="4" id="KW-0964">Secreted</keyword>
<comment type="similarity">
    <text evidence="2">Belongs to the frog skin active peptide (FSAP) family. Brevinin subfamily.</text>
</comment>
<dbReference type="Pfam" id="PF03032">
    <property type="entry name" value="FSAP_sig_propep"/>
    <property type="match status" value="1"/>
</dbReference>
<protein>
    <submittedName>
        <fullName evidence="11">Preprobrevinin-2SSa</fullName>
    </submittedName>
</protein>
<keyword evidence="6 8" id="KW-0732">Signal</keyword>
<proteinExistence type="evidence at transcript level"/>
<dbReference type="Pfam" id="PF08023">
    <property type="entry name" value="Antimicrobial_2"/>
    <property type="match status" value="1"/>
</dbReference>
<dbReference type="GO" id="GO:0005576">
    <property type="term" value="C:extracellular region"/>
    <property type="evidence" value="ECO:0007669"/>
    <property type="project" value="UniProtKB-SubCell"/>
</dbReference>
<dbReference type="AlphaFoldDB" id="A0A6S6MEF2"/>
<evidence type="ECO:0000256" key="3">
    <source>
        <dbReference type="ARBA" id="ARBA00022446"/>
    </source>
</evidence>
<evidence type="ECO:0000256" key="1">
    <source>
        <dbReference type="ARBA" id="ARBA00004613"/>
    </source>
</evidence>
<reference evidence="11" key="1">
    <citation type="journal article" date="2020" name="Antibiotics">
        <title>Antimicrobial property and mode of action of the skin peptides of the Sado wrinkled frog, Glandirana susurra, against animal and plant pathogens.</title>
        <authorList>
            <person name="Ogawa D."/>
            <person name="Suzuki M."/>
            <person name="Inamura Y."/>
            <person name="Saito K."/>
            <person name="Hasunuma I."/>
            <person name="Kobayashi T."/>
            <person name="Kikuyama S."/>
            <person name="Iwamuro S."/>
        </authorList>
    </citation>
    <scope>NUCLEOTIDE SEQUENCE</scope>
    <source>
        <strain evidence="11">GSSSkOW20161102</strain>
        <tissue evidence="11">Skin</tissue>
    </source>
</reference>
<feature type="domain" description="Frog antimicrobial peptide propeptide" evidence="9">
    <location>
        <begin position="2"/>
        <end position="42"/>
    </location>
</feature>
<dbReference type="EMBL" id="LC553543">
    <property type="protein sequence ID" value="BCG61710.1"/>
    <property type="molecule type" value="mRNA"/>
</dbReference>
<evidence type="ECO:0000256" key="6">
    <source>
        <dbReference type="ARBA" id="ARBA00022729"/>
    </source>
</evidence>
<organism evidence="11">
    <name type="scientific">Glandirana susurra</name>
    <dbReference type="NCBI Taxonomy" id="1955694"/>
    <lineage>
        <taxon>Eukaryota</taxon>
        <taxon>Metazoa</taxon>
        <taxon>Chordata</taxon>
        <taxon>Craniata</taxon>
        <taxon>Vertebrata</taxon>
        <taxon>Euteleostomi</taxon>
        <taxon>Amphibia</taxon>
        <taxon>Batrachia</taxon>
        <taxon>Anura</taxon>
        <taxon>Neobatrachia</taxon>
        <taxon>Ranoidea</taxon>
        <taxon>Ranidae</taxon>
        <taxon>Glandirana</taxon>
    </lineage>
</organism>